<comment type="caution">
    <text evidence="6">The sequence shown here is derived from an EMBL/GenBank/DDBJ whole genome shotgun (WGS) entry which is preliminary data.</text>
</comment>
<dbReference type="OrthoDB" id="185373at2759"/>
<dbReference type="Proteomes" id="UP000541444">
    <property type="component" value="Unassembled WGS sequence"/>
</dbReference>
<feature type="region of interest" description="Disordered" evidence="4">
    <location>
        <begin position="80"/>
        <end position="103"/>
    </location>
</feature>
<feature type="repeat" description="PPR" evidence="3">
    <location>
        <begin position="737"/>
        <end position="771"/>
    </location>
</feature>
<dbReference type="Gene3D" id="1.25.40.10">
    <property type="entry name" value="Tetratricopeptide repeat domain"/>
    <property type="match status" value="3"/>
</dbReference>
<feature type="repeat" description="PPR" evidence="3">
    <location>
        <begin position="352"/>
        <end position="386"/>
    </location>
</feature>
<dbReference type="Pfam" id="PF01535">
    <property type="entry name" value="PPR"/>
    <property type="match status" value="1"/>
</dbReference>
<feature type="repeat" description="PPR" evidence="3">
    <location>
        <begin position="492"/>
        <end position="526"/>
    </location>
</feature>
<feature type="repeat" description="PPR" evidence="3">
    <location>
        <begin position="457"/>
        <end position="491"/>
    </location>
</feature>
<feature type="compositionally biased region" description="Basic and acidic residues" evidence="4">
    <location>
        <begin position="81"/>
        <end position="103"/>
    </location>
</feature>
<feature type="repeat" description="PPR" evidence="3">
    <location>
        <begin position="527"/>
        <end position="561"/>
    </location>
</feature>
<organism evidence="6 7">
    <name type="scientific">Kingdonia uniflora</name>
    <dbReference type="NCBI Taxonomy" id="39325"/>
    <lineage>
        <taxon>Eukaryota</taxon>
        <taxon>Viridiplantae</taxon>
        <taxon>Streptophyta</taxon>
        <taxon>Embryophyta</taxon>
        <taxon>Tracheophyta</taxon>
        <taxon>Spermatophyta</taxon>
        <taxon>Magnoliopsida</taxon>
        <taxon>Ranunculales</taxon>
        <taxon>Circaeasteraceae</taxon>
        <taxon>Kingdonia</taxon>
    </lineage>
</organism>
<feature type="repeat" description="PPR" evidence="3">
    <location>
        <begin position="702"/>
        <end position="736"/>
    </location>
</feature>
<sequence length="793" mass="89046">MVKPSRVDVGLVSGVIPGRERMDEFHREDVDLLLLPTKDVLGRMGAKRNRGNNLGDIRVEDGQDKLGVPSVAVRMNKIRHSGSESGERLRPRRAPKTDTRDPRFKPKVNAFTVTYVPAQLWQYSVAGFDNAFPNPRVSRLGLGEHRGGLRVEVEFSLVLICELSLGMSKLFAKSQRSRSCLIDGPGSVDNIFVVVVIGLNGLEVELLRQIVISGFSGDAVQVPNDHPGDHNARSHAGDGGPVIPLVLVVKRLGFIGLPTLGDKVGPIFHKRCKPVRVAKDGTGLSDEPTFQAWYDTPSEIEPRRSKPSDRHAFHGGMGTPIVSFSPKGLIKIRNPAKNPSPNYALDDKEELSNEICNNLIQTHCQKGSIDKSLVLLARWEASGFRPNSMTYTCLIESLGTMGRTLEADMIFQEMRMNGYEPKVRAYNVLLKGLLRKGLLMVANKVFDEMRELGVSRNQATYEVFIDYYVRAGRLEDTWAVIKEMRRDGFSLNTHVYSKIIGLYRDIGQWRKAIGVMREMKETGLPLDRRIFNSIIDTLGKYGELSEAVEVFENMQREGITPNITTWNSLIRWHCKAGDVERALEFLAKMQEEGLYPDPKIFVNIIRRLGEEGKWDVIKKNFEKMQDCGNRRSGVIYAVLVDIYGQYGRYQNAKECFSALRSESLELSAGVFCTLANAYAQQGLCEQTIVVLQLMEAEGIETNLTMLNLLINAFGIARRHLEALLVFHHIKEIGISPDVITYTTLMKAFIRARKFNQVVEIYKEMESSGCNPDRKAREILQIASLALEQKQGSE</sequence>
<keyword evidence="2" id="KW-0677">Repeat</keyword>
<dbReference type="PANTHER" id="PTHR47447:SF24">
    <property type="entry name" value="PENTATRICOPEPTIDE REPEAT-CONTAINING PROTEIN"/>
    <property type="match status" value="1"/>
</dbReference>
<feature type="repeat" description="PPR" evidence="3">
    <location>
        <begin position="562"/>
        <end position="596"/>
    </location>
</feature>
<dbReference type="InterPro" id="IPR002885">
    <property type="entry name" value="PPR_rpt"/>
</dbReference>
<name>A0A7J7NP13_9MAGN</name>
<evidence type="ECO:0000256" key="3">
    <source>
        <dbReference type="PROSITE-ProRule" id="PRU00708"/>
    </source>
</evidence>
<evidence type="ECO:0000313" key="6">
    <source>
        <dbReference type="EMBL" id="KAF6168906.1"/>
    </source>
</evidence>
<dbReference type="NCBIfam" id="TIGR00756">
    <property type="entry name" value="PPR"/>
    <property type="match status" value="6"/>
</dbReference>
<comment type="similarity">
    <text evidence="1">Belongs to the PPR family. P subfamily.</text>
</comment>
<evidence type="ECO:0000256" key="4">
    <source>
        <dbReference type="SAM" id="MobiDB-lite"/>
    </source>
</evidence>
<proteinExistence type="inferred from homology"/>
<accession>A0A7J7NP13</accession>
<dbReference type="Pfam" id="PF13812">
    <property type="entry name" value="PPR_3"/>
    <property type="match status" value="1"/>
</dbReference>
<evidence type="ECO:0000313" key="7">
    <source>
        <dbReference type="Proteomes" id="UP000541444"/>
    </source>
</evidence>
<feature type="domain" description="Pentatricopeptide repeat-containing protein-mitochondrial" evidence="5">
    <location>
        <begin position="435"/>
        <end position="553"/>
    </location>
</feature>
<dbReference type="Pfam" id="PF23276">
    <property type="entry name" value="TPR_24"/>
    <property type="match status" value="1"/>
</dbReference>
<dbReference type="InterPro" id="IPR011990">
    <property type="entry name" value="TPR-like_helical_dom_sf"/>
</dbReference>
<evidence type="ECO:0000259" key="5">
    <source>
        <dbReference type="Pfam" id="PF23276"/>
    </source>
</evidence>
<dbReference type="InterPro" id="IPR057027">
    <property type="entry name" value="TPR_mt"/>
</dbReference>
<gene>
    <name evidence="6" type="ORF">GIB67_038403</name>
</gene>
<reference evidence="6 7" key="1">
    <citation type="journal article" date="2020" name="IScience">
        <title>Genome Sequencing of the Endangered Kingdonia uniflora (Circaeasteraceae, Ranunculales) Reveals Potential Mechanisms of Evolutionary Specialization.</title>
        <authorList>
            <person name="Sun Y."/>
            <person name="Deng T."/>
            <person name="Zhang A."/>
            <person name="Moore M.J."/>
            <person name="Landis J.B."/>
            <person name="Lin N."/>
            <person name="Zhang H."/>
            <person name="Zhang X."/>
            <person name="Huang J."/>
            <person name="Zhang X."/>
            <person name="Sun H."/>
            <person name="Wang H."/>
        </authorList>
    </citation>
    <scope>NUCLEOTIDE SEQUENCE [LARGE SCALE GENOMIC DNA]</scope>
    <source>
        <strain evidence="6">TB1705</strain>
        <tissue evidence="6">Leaf</tissue>
    </source>
</reference>
<dbReference type="PANTHER" id="PTHR47447">
    <property type="entry name" value="OS03G0856100 PROTEIN"/>
    <property type="match status" value="1"/>
</dbReference>
<feature type="repeat" description="PPR" evidence="3">
    <location>
        <begin position="387"/>
        <end position="421"/>
    </location>
</feature>
<evidence type="ECO:0000256" key="1">
    <source>
        <dbReference type="ARBA" id="ARBA00007626"/>
    </source>
</evidence>
<feature type="repeat" description="PPR" evidence="3">
    <location>
        <begin position="422"/>
        <end position="456"/>
    </location>
</feature>
<dbReference type="EMBL" id="JACGCM010000671">
    <property type="protein sequence ID" value="KAF6168906.1"/>
    <property type="molecule type" value="Genomic_DNA"/>
</dbReference>
<dbReference type="PROSITE" id="PS51375">
    <property type="entry name" value="PPR"/>
    <property type="match status" value="9"/>
</dbReference>
<dbReference type="Pfam" id="PF13041">
    <property type="entry name" value="PPR_2"/>
    <property type="match status" value="2"/>
</dbReference>
<protein>
    <recommendedName>
        <fullName evidence="5">Pentatricopeptide repeat-containing protein-mitochondrial domain-containing protein</fullName>
    </recommendedName>
</protein>
<evidence type="ECO:0000256" key="2">
    <source>
        <dbReference type="ARBA" id="ARBA00022737"/>
    </source>
</evidence>
<dbReference type="SUPFAM" id="SSF48452">
    <property type="entry name" value="TPR-like"/>
    <property type="match status" value="1"/>
</dbReference>
<keyword evidence="7" id="KW-1185">Reference proteome</keyword>
<dbReference type="AlphaFoldDB" id="A0A7J7NP13"/>